<evidence type="ECO:0000313" key="3">
    <source>
        <dbReference type="Proteomes" id="UP000215595"/>
    </source>
</evidence>
<dbReference type="PANTHER" id="PTHR36302">
    <property type="entry name" value="BLR7088 PROTEIN"/>
    <property type="match status" value="1"/>
</dbReference>
<dbReference type="Gene3D" id="2.60.40.1890">
    <property type="entry name" value="PCu(A)C copper chaperone"/>
    <property type="match status" value="1"/>
</dbReference>
<dbReference type="InterPro" id="IPR058248">
    <property type="entry name" value="Lxx211020-like"/>
</dbReference>
<dbReference type="SUPFAM" id="SSF110087">
    <property type="entry name" value="DR1885-like metal-binding protein"/>
    <property type="match status" value="1"/>
</dbReference>
<evidence type="ECO:0000256" key="1">
    <source>
        <dbReference type="SAM" id="SignalP"/>
    </source>
</evidence>
<feature type="signal peptide" evidence="1">
    <location>
        <begin position="1"/>
        <end position="22"/>
    </location>
</feature>
<gene>
    <name evidence="2" type="ORF">B7Z01_00875</name>
</gene>
<dbReference type="InterPro" id="IPR036182">
    <property type="entry name" value="PCuAC_sf"/>
</dbReference>
<dbReference type="Pfam" id="PF04314">
    <property type="entry name" value="PCuAC"/>
    <property type="match status" value="1"/>
</dbReference>
<evidence type="ECO:0008006" key="4">
    <source>
        <dbReference type="Google" id="ProtNLM"/>
    </source>
</evidence>
<dbReference type="AlphaFoldDB" id="A0A258FTG1"/>
<dbReference type="Proteomes" id="UP000215595">
    <property type="component" value="Unassembled WGS sequence"/>
</dbReference>
<comment type="caution">
    <text evidence="2">The sequence shown here is derived from an EMBL/GenBank/DDBJ whole genome shotgun (WGS) entry which is preliminary data.</text>
</comment>
<sequence length="166" mass="16835">MTLNVSTAARLSLLITTCFAVAACSEPSGGSAASDAAATVAVTDALCRPTPNGRQVTGCYMTVTSPVADTLVSVASPVAALGQIHETRMESNMMMMRELEAGLPLPAGETVELKPGGTHIMLMGVAEPLRAGQSVPLTLTFATAAAVEVVASVGQPTVADEDHSGH</sequence>
<dbReference type="PANTHER" id="PTHR36302:SF1">
    <property type="entry name" value="COPPER CHAPERONE PCU(A)C"/>
    <property type="match status" value="1"/>
</dbReference>
<reference evidence="2 3" key="1">
    <citation type="submission" date="2017-03" db="EMBL/GenBank/DDBJ databases">
        <title>Lifting the veil on microbial sulfur biogeochemistry in mining wastewaters.</title>
        <authorList>
            <person name="Kantor R.S."/>
            <person name="Colenbrander Nelson T."/>
            <person name="Marshall S."/>
            <person name="Bennett D."/>
            <person name="Apte S."/>
            <person name="Camacho D."/>
            <person name="Thomas B.C."/>
            <person name="Warren L.A."/>
            <person name="Banfield J.F."/>
        </authorList>
    </citation>
    <scope>NUCLEOTIDE SEQUENCE [LARGE SCALE GENOMIC DNA]</scope>
    <source>
        <strain evidence="2">32-69-9</strain>
    </source>
</reference>
<dbReference type="InterPro" id="IPR007410">
    <property type="entry name" value="LpqE-like"/>
</dbReference>
<protein>
    <recommendedName>
        <fullName evidence="4">Copper chaperone PCu(A)C</fullName>
    </recommendedName>
</protein>
<name>A0A258FTG1_9CAUL</name>
<organism evidence="2 3">
    <name type="scientific">Brevundimonas subvibrioides</name>
    <dbReference type="NCBI Taxonomy" id="74313"/>
    <lineage>
        <taxon>Bacteria</taxon>
        <taxon>Pseudomonadati</taxon>
        <taxon>Pseudomonadota</taxon>
        <taxon>Alphaproteobacteria</taxon>
        <taxon>Caulobacterales</taxon>
        <taxon>Caulobacteraceae</taxon>
        <taxon>Brevundimonas</taxon>
    </lineage>
</organism>
<evidence type="ECO:0000313" key="2">
    <source>
        <dbReference type="EMBL" id="OYX35900.1"/>
    </source>
</evidence>
<accession>A0A258FTG1</accession>
<proteinExistence type="predicted"/>
<keyword evidence="1" id="KW-0732">Signal</keyword>
<dbReference type="EMBL" id="NCEB01000002">
    <property type="protein sequence ID" value="OYX35900.1"/>
    <property type="molecule type" value="Genomic_DNA"/>
</dbReference>
<feature type="chain" id="PRO_5013373737" description="Copper chaperone PCu(A)C" evidence="1">
    <location>
        <begin position="23"/>
        <end position="166"/>
    </location>
</feature>